<feature type="domain" description="CHY-type" evidence="5">
    <location>
        <begin position="22"/>
        <end position="61"/>
    </location>
</feature>
<keyword evidence="2" id="KW-0863">Zinc-finger</keyword>
<dbReference type="PANTHER" id="PTHR28082">
    <property type="entry name" value="ZINC FINGER PROTEIN"/>
    <property type="match status" value="1"/>
</dbReference>
<evidence type="ECO:0000313" key="6">
    <source>
        <dbReference type="EMBL" id="KAF2658891.1"/>
    </source>
</evidence>
<keyword evidence="3" id="KW-0862">Zinc</keyword>
<evidence type="ECO:0000313" key="7">
    <source>
        <dbReference type="Proteomes" id="UP000799324"/>
    </source>
</evidence>
<dbReference type="GO" id="GO:0008270">
    <property type="term" value="F:zinc ion binding"/>
    <property type="evidence" value="ECO:0007669"/>
    <property type="project" value="UniProtKB-KW"/>
</dbReference>
<name>A0A6A6THR7_9PLEO</name>
<keyword evidence="7" id="KW-1185">Reference proteome</keyword>
<evidence type="ECO:0000256" key="1">
    <source>
        <dbReference type="ARBA" id="ARBA00022723"/>
    </source>
</evidence>
<sequence>MSPHQAPQPYVHGINVSPRTQCAHWHSPLDIIAIKHYCCGKFYACVSCHDEGEDHVSVPWPRSVWQGKRKGKMRRFRDGDRNEGKEGEGQGRGIEEEGEDESVEGVVFCGKCKAVLGVGEYLGCDSRCPKCDAVFNPGCKHHWDLYFEVDGDGKEEVKKEDGR</sequence>
<dbReference type="Pfam" id="PF05495">
    <property type="entry name" value="zf-CHY"/>
    <property type="match status" value="1"/>
</dbReference>
<protein>
    <recommendedName>
        <fullName evidence="5">CHY-type domain-containing protein</fullName>
    </recommendedName>
</protein>
<dbReference type="InterPro" id="IPR052604">
    <property type="entry name" value="Mito_Tim_assembly_helper"/>
</dbReference>
<dbReference type="GO" id="GO:0045041">
    <property type="term" value="P:protein import into mitochondrial intermembrane space"/>
    <property type="evidence" value="ECO:0007669"/>
    <property type="project" value="TreeGrafter"/>
</dbReference>
<evidence type="ECO:0000259" key="5">
    <source>
        <dbReference type="Pfam" id="PF05495"/>
    </source>
</evidence>
<evidence type="ECO:0000256" key="4">
    <source>
        <dbReference type="SAM" id="MobiDB-lite"/>
    </source>
</evidence>
<reference evidence="6" key="1">
    <citation type="journal article" date="2020" name="Stud. Mycol.">
        <title>101 Dothideomycetes genomes: a test case for predicting lifestyles and emergence of pathogens.</title>
        <authorList>
            <person name="Haridas S."/>
            <person name="Albert R."/>
            <person name="Binder M."/>
            <person name="Bloem J."/>
            <person name="Labutti K."/>
            <person name="Salamov A."/>
            <person name="Andreopoulos B."/>
            <person name="Baker S."/>
            <person name="Barry K."/>
            <person name="Bills G."/>
            <person name="Bluhm B."/>
            <person name="Cannon C."/>
            <person name="Castanera R."/>
            <person name="Culley D."/>
            <person name="Daum C."/>
            <person name="Ezra D."/>
            <person name="Gonzalez J."/>
            <person name="Henrissat B."/>
            <person name="Kuo A."/>
            <person name="Liang C."/>
            <person name="Lipzen A."/>
            <person name="Lutzoni F."/>
            <person name="Magnuson J."/>
            <person name="Mondo S."/>
            <person name="Nolan M."/>
            <person name="Ohm R."/>
            <person name="Pangilinan J."/>
            <person name="Park H.-J."/>
            <person name="Ramirez L."/>
            <person name="Alfaro M."/>
            <person name="Sun H."/>
            <person name="Tritt A."/>
            <person name="Yoshinaga Y."/>
            <person name="Zwiers L.-H."/>
            <person name="Turgeon B."/>
            <person name="Goodwin S."/>
            <person name="Spatafora J."/>
            <person name="Crous P."/>
            <person name="Grigoriev I."/>
        </authorList>
    </citation>
    <scope>NUCLEOTIDE SEQUENCE</scope>
    <source>
        <strain evidence="6">CBS 122681</strain>
    </source>
</reference>
<keyword evidence="1" id="KW-0479">Metal-binding</keyword>
<gene>
    <name evidence="6" type="ORF">K491DRAFT_689738</name>
</gene>
<dbReference type="InterPro" id="IPR008913">
    <property type="entry name" value="Znf_CHY"/>
</dbReference>
<dbReference type="GO" id="GO:0005758">
    <property type="term" value="C:mitochondrial intermembrane space"/>
    <property type="evidence" value="ECO:0007669"/>
    <property type="project" value="TreeGrafter"/>
</dbReference>
<dbReference type="PANTHER" id="PTHR28082:SF1">
    <property type="entry name" value="HELPER OF TIM PROTEIN 13"/>
    <property type="match status" value="1"/>
</dbReference>
<feature type="compositionally biased region" description="Basic and acidic residues" evidence="4">
    <location>
        <begin position="76"/>
        <end position="95"/>
    </location>
</feature>
<accession>A0A6A6THR7</accession>
<dbReference type="AlphaFoldDB" id="A0A6A6THR7"/>
<dbReference type="InterPro" id="IPR037274">
    <property type="entry name" value="Znf_CHY_sf"/>
</dbReference>
<evidence type="ECO:0000256" key="2">
    <source>
        <dbReference type="ARBA" id="ARBA00022771"/>
    </source>
</evidence>
<organism evidence="6 7">
    <name type="scientific">Lophiostoma macrostomum CBS 122681</name>
    <dbReference type="NCBI Taxonomy" id="1314788"/>
    <lineage>
        <taxon>Eukaryota</taxon>
        <taxon>Fungi</taxon>
        <taxon>Dikarya</taxon>
        <taxon>Ascomycota</taxon>
        <taxon>Pezizomycotina</taxon>
        <taxon>Dothideomycetes</taxon>
        <taxon>Pleosporomycetidae</taxon>
        <taxon>Pleosporales</taxon>
        <taxon>Lophiostomataceae</taxon>
        <taxon>Lophiostoma</taxon>
    </lineage>
</organism>
<dbReference type="OrthoDB" id="411372at2759"/>
<feature type="region of interest" description="Disordered" evidence="4">
    <location>
        <begin position="67"/>
        <end position="99"/>
    </location>
</feature>
<dbReference type="Proteomes" id="UP000799324">
    <property type="component" value="Unassembled WGS sequence"/>
</dbReference>
<dbReference type="EMBL" id="MU004311">
    <property type="protein sequence ID" value="KAF2658891.1"/>
    <property type="molecule type" value="Genomic_DNA"/>
</dbReference>
<evidence type="ECO:0000256" key="3">
    <source>
        <dbReference type="ARBA" id="ARBA00022833"/>
    </source>
</evidence>
<dbReference type="SUPFAM" id="SSF161219">
    <property type="entry name" value="CHY zinc finger-like"/>
    <property type="match status" value="1"/>
</dbReference>
<proteinExistence type="predicted"/>